<feature type="domain" description="GAF" evidence="1">
    <location>
        <begin position="112"/>
        <end position="255"/>
    </location>
</feature>
<evidence type="ECO:0000259" key="1">
    <source>
        <dbReference type="Pfam" id="PF01590"/>
    </source>
</evidence>
<comment type="caution">
    <text evidence="2">The sequence shown here is derived from an EMBL/GenBank/DDBJ whole genome shotgun (WGS) entry which is preliminary data.</text>
</comment>
<sequence length="284" mass="31949">MEEDQTWRTFLGKVIADPHERQRIADSINVNPITLTRWTTGKSHPRLDNLLPLLAALPHYRQQLTALITKEYPSAFQSRVQDGEQALEISSSFYTQILNTYTSSTPQQREITVCNMILQQLLIQLDPHQAGMIILLARCVPPRTGQPVRSLRQVNGRGTTPQGNQLEYMTQFFGAESQTGYAAITGHPVVIQSKQEKERLFPLHSCAQEESSVAYPILLSDYTAGTLYIASTQCHYFTQPHLDLIQCYVDLLVLAFEAEGFYALSTLELGIMPPAATKSRHCQL</sequence>
<keyword evidence="3" id="KW-1185">Reference proteome</keyword>
<dbReference type="AlphaFoldDB" id="A0A402AG49"/>
<dbReference type="OrthoDB" id="156291at2"/>
<evidence type="ECO:0000313" key="2">
    <source>
        <dbReference type="EMBL" id="GCE18098.1"/>
    </source>
</evidence>
<gene>
    <name evidence="2" type="ORF">KDK_18980</name>
</gene>
<name>A0A402AG49_9CHLR</name>
<dbReference type="SUPFAM" id="SSF55781">
    <property type="entry name" value="GAF domain-like"/>
    <property type="match status" value="1"/>
</dbReference>
<organism evidence="2 3">
    <name type="scientific">Dictyobacter kobayashii</name>
    <dbReference type="NCBI Taxonomy" id="2014872"/>
    <lineage>
        <taxon>Bacteria</taxon>
        <taxon>Bacillati</taxon>
        <taxon>Chloroflexota</taxon>
        <taxon>Ktedonobacteria</taxon>
        <taxon>Ktedonobacterales</taxon>
        <taxon>Dictyobacteraceae</taxon>
        <taxon>Dictyobacter</taxon>
    </lineage>
</organism>
<dbReference type="Gene3D" id="3.30.450.40">
    <property type="match status" value="1"/>
</dbReference>
<reference evidence="3" key="1">
    <citation type="submission" date="2018-12" db="EMBL/GenBank/DDBJ databases">
        <title>Tengunoibacter tsumagoiensis gen. nov., sp. nov., Dictyobacter kobayashii sp. nov., D. alpinus sp. nov., and D. joshuensis sp. nov. and description of Dictyobacteraceae fam. nov. within the order Ktedonobacterales isolated from Tengu-no-mugimeshi.</title>
        <authorList>
            <person name="Wang C.M."/>
            <person name="Zheng Y."/>
            <person name="Sakai Y."/>
            <person name="Toyoda A."/>
            <person name="Minakuchi Y."/>
            <person name="Abe K."/>
            <person name="Yokota A."/>
            <person name="Yabe S."/>
        </authorList>
    </citation>
    <scope>NUCLEOTIDE SEQUENCE [LARGE SCALE GENOMIC DNA]</scope>
    <source>
        <strain evidence="3">Uno11</strain>
    </source>
</reference>
<dbReference type="Proteomes" id="UP000287188">
    <property type="component" value="Unassembled WGS sequence"/>
</dbReference>
<proteinExistence type="predicted"/>
<dbReference type="Pfam" id="PF01590">
    <property type="entry name" value="GAF"/>
    <property type="match status" value="1"/>
</dbReference>
<accession>A0A402AG49</accession>
<dbReference type="InterPro" id="IPR003018">
    <property type="entry name" value="GAF"/>
</dbReference>
<protein>
    <recommendedName>
        <fullName evidence="1">GAF domain-containing protein</fullName>
    </recommendedName>
</protein>
<dbReference type="RefSeq" id="WP_126549689.1">
    <property type="nucleotide sequence ID" value="NZ_BIFS01000001.1"/>
</dbReference>
<dbReference type="InterPro" id="IPR029016">
    <property type="entry name" value="GAF-like_dom_sf"/>
</dbReference>
<dbReference type="EMBL" id="BIFS01000001">
    <property type="protein sequence ID" value="GCE18098.1"/>
    <property type="molecule type" value="Genomic_DNA"/>
</dbReference>
<evidence type="ECO:0000313" key="3">
    <source>
        <dbReference type="Proteomes" id="UP000287188"/>
    </source>
</evidence>